<reference evidence="3 4" key="1">
    <citation type="journal article" date="2022" name="Allergy">
        <title>Genome assembly and annotation of Periplaneta americana reveal a comprehensive cockroach allergen profile.</title>
        <authorList>
            <person name="Wang L."/>
            <person name="Xiong Q."/>
            <person name="Saelim N."/>
            <person name="Wang L."/>
            <person name="Nong W."/>
            <person name="Wan A.T."/>
            <person name="Shi M."/>
            <person name="Liu X."/>
            <person name="Cao Q."/>
            <person name="Hui J.H.L."/>
            <person name="Sookrung N."/>
            <person name="Leung T.F."/>
            <person name="Tungtrongchitr A."/>
            <person name="Tsui S.K.W."/>
        </authorList>
    </citation>
    <scope>NUCLEOTIDE SEQUENCE [LARGE SCALE GENOMIC DNA]</scope>
    <source>
        <strain evidence="3">PWHHKU_190912</strain>
    </source>
</reference>
<keyword evidence="4" id="KW-1185">Reference proteome</keyword>
<evidence type="ECO:0008006" key="5">
    <source>
        <dbReference type="Google" id="ProtNLM"/>
    </source>
</evidence>
<gene>
    <name evidence="3" type="ORF">ANN_18114</name>
</gene>
<comment type="subcellular location">
    <subcellularLocation>
        <location evidence="1">Membrane</location>
        <topology evidence="1">Multi-pass membrane protein</topology>
    </subcellularLocation>
</comment>
<accession>A0ABQ8SNE8</accession>
<keyword evidence="2" id="KW-0812">Transmembrane</keyword>
<dbReference type="SUPFAM" id="SSF90112">
    <property type="entry name" value="Neurotransmitter-gated ion-channel transmembrane pore"/>
    <property type="match status" value="1"/>
</dbReference>
<proteinExistence type="predicted"/>
<feature type="transmembrane region" description="Helical" evidence="2">
    <location>
        <begin position="214"/>
        <end position="232"/>
    </location>
</feature>
<keyword evidence="2" id="KW-0472">Membrane</keyword>
<evidence type="ECO:0000313" key="4">
    <source>
        <dbReference type="Proteomes" id="UP001148838"/>
    </source>
</evidence>
<dbReference type="EMBL" id="JAJSOF020000023">
    <property type="protein sequence ID" value="KAJ4435498.1"/>
    <property type="molecule type" value="Genomic_DNA"/>
</dbReference>
<dbReference type="InterPro" id="IPR038050">
    <property type="entry name" value="Neuro_actylchol_rec"/>
</dbReference>
<feature type="non-terminal residue" evidence="3">
    <location>
        <position position="1"/>
    </location>
</feature>
<keyword evidence="2" id="KW-1133">Transmembrane helix</keyword>
<dbReference type="InterPro" id="IPR036719">
    <property type="entry name" value="Neuro-gated_channel_TM_sf"/>
</dbReference>
<dbReference type="Gene3D" id="2.70.170.10">
    <property type="entry name" value="Neurotransmitter-gated ion-channel ligand-binding domain"/>
    <property type="match status" value="1"/>
</dbReference>
<dbReference type="Gene3D" id="1.20.58.390">
    <property type="entry name" value="Neurotransmitter-gated ion-channel transmembrane domain"/>
    <property type="match status" value="1"/>
</dbReference>
<comment type="caution">
    <text evidence="3">The sequence shown here is derived from an EMBL/GenBank/DDBJ whole genome shotgun (WGS) entry which is preliminary data.</text>
</comment>
<sequence>RYPAYSECVYPLCWCVLTTAGLTRAQDDPCPNSTYISNLSRLKSYVYCSYDRWIRPVRQNNEAVPVKLWFALKRIDFVVVITEYVQNVHRLLEYRPHIDVSLTCEHDPKLQEYCVPETNKPMILNGPTSGNREGSDQIYLGQYNMNREWHLVSMRAYKEVETYGSNNTYPSVTYEFVLQRHSGSYAAIAVMPAVVLMLLTLLTYWMKADHADRLIISLLSLFSHFVFLQFLGNMLPSNGDQVPLLMTFYRDSMLLATTALMATLVMRGLGRNSLAAPVWVSDLSSRVLQNRFGQVLVFHSLDPKAAAAVSEASGGEGAGLVEGAAATSGWNTFTTLLNLLLFILTLLTYFILLVGFIP</sequence>
<protein>
    <recommendedName>
        <fullName evidence="5">Neurotransmitter-gated ion-channel ligand-binding domain-containing protein</fullName>
    </recommendedName>
</protein>
<feature type="transmembrane region" description="Helical" evidence="2">
    <location>
        <begin position="336"/>
        <end position="357"/>
    </location>
</feature>
<name>A0ABQ8SNE8_PERAM</name>
<feature type="transmembrane region" description="Helical" evidence="2">
    <location>
        <begin position="252"/>
        <end position="269"/>
    </location>
</feature>
<dbReference type="Proteomes" id="UP001148838">
    <property type="component" value="Unassembled WGS sequence"/>
</dbReference>
<organism evidence="3 4">
    <name type="scientific">Periplaneta americana</name>
    <name type="common">American cockroach</name>
    <name type="synonym">Blatta americana</name>
    <dbReference type="NCBI Taxonomy" id="6978"/>
    <lineage>
        <taxon>Eukaryota</taxon>
        <taxon>Metazoa</taxon>
        <taxon>Ecdysozoa</taxon>
        <taxon>Arthropoda</taxon>
        <taxon>Hexapoda</taxon>
        <taxon>Insecta</taxon>
        <taxon>Pterygota</taxon>
        <taxon>Neoptera</taxon>
        <taxon>Polyneoptera</taxon>
        <taxon>Dictyoptera</taxon>
        <taxon>Blattodea</taxon>
        <taxon>Blattoidea</taxon>
        <taxon>Blattidae</taxon>
        <taxon>Blattinae</taxon>
        <taxon>Periplaneta</taxon>
    </lineage>
</organism>
<evidence type="ECO:0000256" key="1">
    <source>
        <dbReference type="ARBA" id="ARBA00004141"/>
    </source>
</evidence>
<evidence type="ECO:0000256" key="2">
    <source>
        <dbReference type="SAM" id="Phobius"/>
    </source>
</evidence>
<dbReference type="InterPro" id="IPR036734">
    <property type="entry name" value="Neur_chan_lig-bd_sf"/>
</dbReference>
<evidence type="ECO:0000313" key="3">
    <source>
        <dbReference type="EMBL" id="KAJ4435498.1"/>
    </source>
</evidence>
<feature type="transmembrane region" description="Helical" evidence="2">
    <location>
        <begin position="183"/>
        <end position="202"/>
    </location>
</feature>